<comment type="similarity">
    <text evidence="6">Belongs to the exbB/tolQ family.</text>
</comment>
<dbReference type="Pfam" id="PF01618">
    <property type="entry name" value="MotA_ExbB"/>
    <property type="match status" value="1"/>
</dbReference>
<evidence type="ECO:0000256" key="3">
    <source>
        <dbReference type="ARBA" id="ARBA00022692"/>
    </source>
</evidence>
<dbReference type="PANTHER" id="PTHR30433">
    <property type="entry name" value="CHEMOTAXIS PROTEIN MOTA"/>
    <property type="match status" value="1"/>
</dbReference>
<keyword evidence="5 7" id="KW-0472">Membrane</keyword>
<organism evidence="9 10">
    <name type="scientific">Nocardioides marinus</name>
    <dbReference type="NCBI Taxonomy" id="374514"/>
    <lineage>
        <taxon>Bacteria</taxon>
        <taxon>Bacillati</taxon>
        <taxon>Actinomycetota</taxon>
        <taxon>Actinomycetes</taxon>
        <taxon>Propionibacteriales</taxon>
        <taxon>Nocardioidaceae</taxon>
        <taxon>Nocardioides</taxon>
    </lineage>
</organism>
<evidence type="ECO:0000313" key="10">
    <source>
        <dbReference type="Proteomes" id="UP000537326"/>
    </source>
</evidence>
<feature type="domain" description="MotA/TolQ/ExbB proton channel" evidence="8">
    <location>
        <begin position="103"/>
        <end position="221"/>
    </location>
</feature>
<dbReference type="GO" id="GO:0005886">
    <property type="term" value="C:plasma membrane"/>
    <property type="evidence" value="ECO:0007669"/>
    <property type="project" value="UniProtKB-SubCell"/>
</dbReference>
<keyword evidence="2" id="KW-1003">Cell membrane</keyword>
<name>A0A7Z0C390_9ACTN</name>
<dbReference type="Proteomes" id="UP000537326">
    <property type="component" value="Unassembled WGS sequence"/>
</dbReference>
<dbReference type="InterPro" id="IPR002898">
    <property type="entry name" value="MotA_ExbB_proton_chnl"/>
</dbReference>
<evidence type="ECO:0000313" key="9">
    <source>
        <dbReference type="EMBL" id="NYI08846.1"/>
    </source>
</evidence>
<dbReference type="InterPro" id="IPR047055">
    <property type="entry name" value="MotA-like"/>
</dbReference>
<dbReference type="EMBL" id="JACBZI010000001">
    <property type="protein sequence ID" value="NYI08846.1"/>
    <property type="molecule type" value="Genomic_DNA"/>
</dbReference>
<dbReference type="PANTHER" id="PTHR30433:SF3">
    <property type="entry name" value="MOTILITY PROTEIN A"/>
    <property type="match status" value="1"/>
</dbReference>
<keyword evidence="6" id="KW-0653">Protein transport</keyword>
<keyword evidence="6" id="KW-0813">Transport</keyword>
<keyword evidence="10" id="KW-1185">Reference proteome</keyword>
<accession>A0A7Z0C390</accession>
<evidence type="ECO:0000256" key="7">
    <source>
        <dbReference type="SAM" id="Phobius"/>
    </source>
</evidence>
<evidence type="ECO:0000256" key="2">
    <source>
        <dbReference type="ARBA" id="ARBA00022475"/>
    </source>
</evidence>
<evidence type="ECO:0000256" key="1">
    <source>
        <dbReference type="ARBA" id="ARBA00004651"/>
    </source>
</evidence>
<evidence type="ECO:0000259" key="8">
    <source>
        <dbReference type="Pfam" id="PF01618"/>
    </source>
</evidence>
<proteinExistence type="inferred from homology"/>
<comment type="subcellular location">
    <subcellularLocation>
        <location evidence="1">Cell membrane</location>
        <topology evidence="1">Multi-pass membrane protein</topology>
    </subcellularLocation>
    <subcellularLocation>
        <location evidence="6">Membrane</location>
        <topology evidence="6">Multi-pass membrane protein</topology>
    </subcellularLocation>
</comment>
<comment type="caution">
    <text evidence="9">The sequence shown here is derived from an EMBL/GenBank/DDBJ whole genome shotgun (WGS) entry which is preliminary data.</text>
</comment>
<reference evidence="9 10" key="1">
    <citation type="submission" date="2020-07" db="EMBL/GenBank/DDBJ databases">
        <title>Sequencing the genomes of 1000 actinobacteria strains.</title>
        <authorList>
            <person name="Klenk H.-P."/>
        </authorList>
    </citation>
    <scope>NUCLEOTIDE SEQUENCE [LARGE SCALE GENOMIC DNA]</scope>
    <source>
        <strain evidence="9 10">DSM 18248</strain>
    </source>
</reference>
<dbReference type="GO" id="GO:0006935">
    <property type="term" value="P:chemotaxis"/>
    <property type="evidence" value="ECO:0007669"/>
    <property type="project" value="InterPro"/>
</dbReference>
<keyword evidence="4 7" id="KW-1133">Transmembrane helix</keyword>
<feature type="transmembrane region" description="Helical" evidence="7">
    <location>
        <begin position="29"/>
        <end position="54"/>
    </location>
</feature>
<dbReference type="GO" id="GO:0015031">
    <property type="term" value="P:protein transport"/>
    <property type="evidence" value="ECO:0007669"/>
    <property type="project" value="UniProtKB-KW"/>
</dbReference>
<feature type="transmembrane region" description="Helical" evidence="7">
    <location>
        <begin position="183"/>
        <end position="205"/>
    </location>
</feature>
<feature type="transmembrane region" description="Helical" evidence="7">
    <location>
        <begin position="147"/>
        <end position="171"/>
    </location>
</feature>
<dbReference type="GO" id="GO:0071978">
    <property type="term" value="P:bacterial-type flagellum-dependent swarming motility"/>
    <property type="evidence" value="ECO:0007669"/>
    <property type="project" value="InterPro"/>
</dbReference>
<evidence type="ECO:0000256" key="6">
    <source>
        <dbReference type="RuleBase" id="RU004057"/>
    </source>
</evidence>
<sequence>MKDLATAVGIFGGFGVVITANILEGGNPMSMLLLPPMLLVFGTSILITIAGGTLPDAKAAVKALGRAFGGSNQISGADAVPQIVSLADRARREGLLALEDMVKDMDDPFLAKGVTLAIDGTDPEEVRDILEAEVSAKKRADKQSAKFYADAGAYAPTIGIVGTVMGLVHVLENLAEPEKLGHLIAAAFLATLWGVASANIIFLPISARLKRLSELECSRMELVVEGIAAIQAGANPRVIQQKLTSLLPAEDQLSEAA</sequence>
<evidence type="ECO:0000256" key="4">
    <source>
        <dbReference type="ARBA" id="ARBA00022989"/>
    </source>
</evidence>
<evidence type="ECO:0000256" key="5">
    <source>
        <dbReference type="ARBA" id="ARBA00023136"/>
    </source>
</evidence>
<keyword evidence="3 7" id="KW-0812">Transmembrane</keyword>
<dbReference type="AlphaFoldDB" id="A0A7Z0C390"/>
<gene>
    <name evidence="9" type="ORF">BKA05_000361</name>
</gene>
<dbReference type="RefSeq" id="WP_179529905.1">
    <property type="nucleotide sequence ID" value="NZ_BAAAPP010000002.1"/>
</dbReference>
<protein>
    <submittedName>
        <fullName evidence="9">Chemotaxis protein MotA</fullName>
    </submittedName>
</protein>